<name>A0A7W5FB17_9ACTN</name>
<dbReference type="GO" id="GO:0005840">
    <property type="term" value="C:ribosome"/>
    <property type="evidence" value="ECO:0007669"/>
    <property type="project" value="UniProtKB-KW"/>
</dbReference>
<dbReference type="RefSeq" id="WP_183550558.1">
    <property type="nucleotide sequence ID" value="NZ_BMQT01000007.1"/>
</dbReference>
<organism evidence="2 3">
    <name type="scientific">Nocardioides albus</name>
    <dbReference type="NCBI Taxonomy" id="1841"/>
    <lineage>
        <taxon>Bacteria</taxon>
        <taxon>Bacillati</taxon>
        <taxon>Actinomycetota</taxon>
        <taxon>Actinomycetes</taxon>
        <taxon>Propionibacteriales</taxon>
        <taxon>Nocardioidaceae</taxon>
        <taxon>Nocardioides</taxon>
    </lineage>
</organism>
<evidence type="ECO:0000313" key="2">
    <source>
        <dbReference type="EMBL" id="MBB3091750.1"/>
    </source>
</evidence>
<keyword evidence="2" id="KW-0687">Ribonucleoprotein</keyword>
<dbReference type="AlphaFoldDB" id="A0A7W5FB17"/>
<evidence type="ECO:0000313" key="3">
    <source>
        <dbReference type="Proteomes" id="UP000577707"/>
    </source>
</evidence>
<evidence type="ECO:0000256" key="1">
    <source>
        <dbReference type="SAM" id="Phobius"/>
    </source>
</evidence>
<keyword evidence="1" id="KW-1133">Transmembrane helix</keyword>
<dbReference type="EMBL" id="JACHXG010000013">
    <property type="protein sequence ID" value="MBB3091750.1"/>
    <property type="molecule type" value="Genomic_DNA"/>
</dbReference>
<protein>
    <submittedName>
        <fullName evidence="2">Ribosomal protein L35AE/L33A</fullName>
    </submittedName>
</protein>
<feature type="transmembrane region" description="Helical" evidence="1">
    <location>
        <begin position="12"/>
        <end position="37"/>
    </location>
</feature>
<comment type="caution">
    <text evidence="2">The sequence shown here is derived from an EMBL/GenBank/DDBJ whole genome shotgun (WGS) entry which is preliminary data.</text>
</comment>
<sequence length="122" mass="13290">MSSESSSPVGCLKVLGLFSVGLIVLFGGFFLVVVMLFRNAPDQSHITTYGEVTIHDAVERGRGYQVSYSYPAEGQVWLGNVQLDRVHWRPGNTISVRFDPDNPADHCANTSCTEATPVGSTR</sequence>
<dbReference type="Proteomes" id="UP000577707">
    <property type="component" value="Unassembled WGS sequence"/>
</dbReference>
<reference evidence="2 3" key="1">
    <citation type="submission" date="2020-08" db="EMBL/GenBank/DDBJ databases">
        <title>Genomic Encyclopedia of Type Strains, Phase III (KMG-III): the genomes of soil and plant-associated and newly described type strains.</title>
        <authorList>
            <person name="Whitman W."/>
        </authorList>
    </citation>
    <scope>NUCLEOTIDE SEQUENCE [LARGE SCALE GENOMIC DNA]</scope>
    <source>
        <strain evidence="2 3">CECT 3302</strain>
    </source>
</reference>
<keyword evidence="3" id="KW-1185">Reference proteome</keyword>
<keyword evidence="1" id="KW-0472">Membrane</keyword>
<keyword evidence="2" id="KW-0689">Ribosomal protein</keyword>
<proteinExistence type="predicted"/>
<accession>A0A7W5FB17</accession>
<keyword evidence="1" id="KW-0812">Transmembrane</keyword>
<gene>
    <name evidence="2" type="ORF">FHS12_004726</name>
</gene>